<evidence type="ECO:0000256" key="4">
    <source>
        <dbReference type="ARBA" id="ARBA00022679"/>
    </source>
</evidence>
<comment type="caution">
    <text evidence="5">Lacks conserved residue(s) required for the propagation of feature annotation.</text>
</comment>
<dbReference type="EC" id="2.5.1.129" evidence="5"/>
<evidence type="ECO:0000313" key="8">
    <source>
        <dbReference type="Proteomes" id="UP000886752"/>
    </source>
</evidence>
<keyword evidence="1 5" id="KW-0637">Prenyltransferase</keyword>
<name>A0A9D1PVS7_9BACT</name>
<dbReference type="GO" id="GO:0106141">
    <property type="term" value="F:flavin prenyltransferase activity"/>
    <property type="evidence" value="ECO:0007669"/>
    <property type="project" value="UniProtKB-EC"/>
</dbReference>
<feature type="binding site" evidence="5">
    <location>
        <position position="41"/>
    </location>
    <ligand>
        <name>FMN</name>
        <dbReference type="ChEBI" id="CHEBI:58210"/>
    </ligand>
</feature>
<feature type="binding site" evidence="5">
    <location>
        <position position="158"/>
    </location>
    <ligand>
        <name>dimethylallyl phosphate</name>
        <dbReference type="ChEBI" id="CHEBI:88052"/>
    </ligand>
</feature>
<feature type="binding site" evidence="5">
    <location>
        <begin position="93"/>
        <end position="96"/>
    </location>
    <ligand>
        <name>FMN</name>
        <dbReference type="ChEBI" id="CHEBI:58210"/>
    </ligand>
</feature>
<reference evidence="7" key="1">
    <citation type="journal article" date="2021" name="PeerJ">
        <title>Extensive microbial diversity within the chicken gut microbiome revealed by metagenomics and culture.</title>
        <authorList>
            <person name="Gilroy R."/>
            <person name="Ravi A."/>
            <person name="Getino M."/>
            <person name="Pursley I."/>
            <person name="Horton D.L."/>
            <person name="Alikhan N.F."/>
            <person name="Baker D."/>
            <person name="Gharbi K."/>
            <person name="Hall N."/>
            <person name="Watson M."/>
            <person name="Adriaenssens E.M."/>
            <person name="Foster-Nyarko E."/>
            <person name="Jarju S."/>
            <person name="Secka A."/>
            <person name="Antonio M."/>
            <person name="Oren A."/>
            <person name="Chaudhuri R.R."/>
            <person name="La Ragione R."/>
            <person name="Hildebrand F."/>
            <person name="Pallen M.J."/>
        </authorList>
    </citation>
    <scope>NUCLEOTIDE SEQUENCE</scope>
    <source>
        <strain evidence="7">ChiHecec2B26-446</strain>
    </source>
</reference>
<dbReference type="NCBIfam" id="TIGR00421">
    <property type="entry name" value="ubiX_pad"/>
    <property type="match status" value="1"/>
</dbReference>
<dbReference type="Proteomes" id="UP000886752">
    <property type="component" value="Unassembled WGS sequence"/>
</dbReference>
<organism evidence="7 8">
    <name type="scientific">Candidatus Desulfovibrio intestinipullorum</name>
    <dbReference type="NCBI Taxonomy" id="2838536"/>
    <lineage>
        <taxon>Bacteria</taxon>
        <taxon>Pseudomonadati</taxon>
        <taxon>Thermodesulfobacteriota</taxon>
        <taxon>Desulfovibrionia</taxon>
        <taxon>Desulfovibrionales</taxon>
        <taxon>Desulfovibrionaceae</taxon>
        <taxon>Desulfovibrio</taxon>
    </lineage>
</organism>
<feature type="domain" description="Flavoprotein" evidence="6">
    <location>
        <begin position="7"/>
        <end position="178"/>
    </location>
</feature>
<dbReference type="InterPro" id="IPR003382">
    <property type="entry name" value="Flavoprotein"/>
</dbReference>
<evidence type="ECO:0000313" key="7">
    <source>
        <dbReference type="EMBL" id="HIW00218.1"/>
    </source>
</evidence>
<feature type="binding site" evidence="5">
    <location>
        <begin position="14"/>
        <end position="16"/>
    </location>
    <ligand>
        <name>FMN</name>
        <dbReference type="ChEBI" id="CHEBI:58210"/>
    </ligand>
</feature>
<keyword evidence="4 5" id="KW-0808">Transferase</keyword>
<dbReference type="PANTHER" id="PTHR43374">
    <property type="entry name" value="FLAVIN PRENYLTRANSFERASE"/>
    <property type="match status" value="1"/>
</dbReference>
<evidence type="ECO:0000259" key="6">
    <source>
        <dbReference type="Pfam" id="PF02441"/>
    </source>
</evidence>
<comment type="catalytic activity">
    <reaction evidence="5">
        <text>dimethylallyl phosphate + FMNH2 = prenylated FMNH2 + phosphate</text>
        <dbReference type="Rhea" id="RHEA:37743"/>
        <dbReference type="ChEBI" id="CHEBI:43474"/>
        <dbReference type="ChEBI" id="CHEBI:57618"/>
        <dbReference type="ChEBI" id="CHEBI:87467"/>
        <dbReference type="ChEBI" id="CHEBI:88052"/>
        <dbReference type="EC" id="2.5.1.129"/>
    </reaction>
</comment>
<comment type="similarity">
    <text evidence="5">Belongs to the UbiX/PAD1 family.</text>
</comment>
<evidence type="ECO:0000256" key="5">
    <source>
        <dbReference type="HAMAP-Rule" id="MF_01984"/>
    </source>
</evidence>
<dbReference type="HAMAP" id="MF_01984">
    <property type="entry name" value="ubiX_pad"/>
    <property type="match status" value="1"/>
</dbReference>
<protein>
    <recommendedName>
        <fullName evidence="5">Flavin prenyltransferase UbiX</fullName>
        <ecNumber evidence="5">2.5.1.129</ecNumber>
    </recommendedName>
</protein>
<comment type="function">
    <text evidence="5">Flavin prenyltransferase that catalyzes the synthesis of the prenylated FMN cofactor (prenyl-FMN) for 4-hydroxy-3-polyprenylbenzoic acid decarboxylase UbiD. The prenyltransferase is metal-independent and links a dimethylallyl moiety from dimethylallyl monophosphate (DMAP) to the flavin N5 and C6 atoms of FMN.</text>
</comment>
<reference evidence="7" key="2">
    <citation type="submission" date="2021-04" db="EMBL/GenBank/DDBJ databases">
        <authorList>
            <person name="Gilroy R."/>
        </authorList>
    </citation>
    <scope>NUCLEOTIDE SEQUENCE</scope>
    <source>
        <strain evidence="7">ChiHecec2B26-446</strain>
    </source>
</reference>
<feature type="binding site" evidence="5">
    <location>
        <position position="128"/>
    </location>
    <ligand>
        <name>FMN</name>
        <dbReference type="ChEBI" id="CHEBI:58210"/>
    </ligand>
</feature>
<dbReference type="InterPro" id="IPR036551">
    <property type="entry name" value="Flavin_trans-like"/>
</dbReference>
<keyword evidence="2 5" id="KW-0285">Flavoprotein</keyword>
<keyword evidence="3 5" id="KW-0288">FMN</keyword>
<dbReference type="PANTHER" id="PTHR43374:SF1">
    <property type="entry name" value="FLAVIN PRENYLTRANSFERASE PAD1, MITOCHONDRIAL"/>
    <property type="match status" value="1"/>
</dbReference>
<evidence type="ECO:0000256" key="2">
    <source>
        <dbReference type="ARBA" id="ARBA00022630"/>
    </source>
</evidence>
<dbReference type="NCBIfam" id="NF004685">
    <property type="entry name" value="PRK06029.1"/>
    <property type="match status" value="1"/>
</dbReference>
<dbReference type="InterPro" id="IPR004507">
    <property type="entry name" value="UbiX-like"/>
</dbReference>
<dbReference type="GO" id="GO:0016831">
    <property type="term" value="F:carboxy-lyase activity"/>
    <property type="evidence" value="ECO:0007669"/>
    <property type="project" value="TreeGrafter"/>
</dbReference>
<evidence type="ECO:0000256" key="1">
    <source>
        <dbReference type="ARBA" id="ARBA00022602"/>
    </source>
</evidence>
<sequence>MNQHVRRIVIGVSGASGIPLTRELLLALRAMGNVETHIIISDGARKVIEEEHRDPLMEQLEACADHVHDCRDTGAGPASGSWKHDGMIICPCSMSTLASIAHGCGSNLLHRAADVTIKERRPLILVARETPLSLIHLENMRLLVQAGATIMPFMPAFYTAPKTIEDMLRHFCGRLLDQLGLESSLTCRWHNNC</sequence>
<dbReference type="EMBL" id="DXHV01000037">
    <property type="protein sequence ID" value="HIW00218.1"/>
    <property type="molecule type" value="Genomic_DNA"/>
</dbReference>
<accession>A0A9D1PVS7</accession>
<evidence type="ECO:0000256" key="3">
    <source>
        <dbReference type="ARBA" id="ARBA00022643"/>
    </source>
</evidence>
<proteinExistence type="inferred from homology"/>
<comment type="caution">
    <text evidence="7">The sequence shown here is derived from an EMBL/GenBank/DDBJ whole genome shotgun (WGS) entry which is preliminary data.</text>
</comment>
<dbReference type="Gene3D" id="3.40.50.1950">
    <property type="entry name" value="Flavin prenyltransferase-like"/>
    <property type="match status" value="1"/>
</dbReference>
<dbReference type="Pfam" id="PF02441">
    <property type="entry name" value="Flavoprotein"/>
    <property type="match status" value="1"/>
</dbReference>
<feature type="binding site" evidence="5">
    <location>
        <position position="174"/>
    </location>
    <ligand>
        <name>dimethylallyl phosphate</name>
        <dbReference type="ChEBI" id="CHEBI:88052"/>
    </ligand>
</feature>
<dbReference type="AlphaFoldDB" id="A0A9D1PVS7"/>
<dbReference type="SUPFAM" id="SSF52507">
    <property type="entry name" value="Homo-oligomeric flavin-containing Cys decarboxylases, HFCD"/>
    <property type="match status" value="1"/>
</dbReference>
<gene>
    <name evidence="5" type="primary">ubiX</name>
    <name evidence="7" type="ORF">H9894_03400</name>
</gene>